<feature type="compositionally biased region" description="Basic and acidic residues" evidence="1">
    <location>
        <begin position="319"/>
        <end position="332"/>
    </location>
</feature>
<accession>A0AA40BCH9</accession>
<sequence length="1374" mass="148687">MIIEAAPPNYDDEKHEPAPKAVPEPKHEPDIYVDDNAPRGRRDLYDAALRLAQAQANNTTRSTPPGESDEHGTVAAVDNDKEPRPRDSEPVRDTVQEDADRMYREMKLERQNAEQEIRSRSASPEPSVVGKWNEEVEDPVVRIVTPPEMKRPPKKSKYDGPNADVRVDNFILPRDLHRYKAPASPIAGLKLVPVFKSRDPSCDGERPMLNVVMPTPRSTPSPEKQQERQGPIPAPEEEKKAEEIKPSDGPKSVSWGENDTRRFDTQSPEPSQEKLQENRNAIQASALAKLGKTGPKKISWATIFNAARAAPGSASGSDKPARIEQDKPRGPEPESTPKGPEPTPTVSPVLQSMPSRIKTNNLAKLVAQAKQKAAEAEAASEPEPAPVETRKTPPSSPKVMTDLDDMPPPVGPKPASPSRSHFDSSVLSESTEKSVPGLVRDETKETPTSPPRAVSRDLDEVPQPPSPPPGQTSGSFGDDLEFAAAVAAGLESTGFNPDIVIDDPTYRRRNSPPGSNESSFYVPPSAETVTDLGVDTQPSYSGPRDMETDIPTDKWDTLTKLERNRGRGKQDKSTKRQDSIDTDIRSEALSVVEKVSRDVELAQDDEVQPKLTKKEHKKRDKEKAKSLTQEEDIYAPPESQSTVSVDAGDEDWDNTPSKKGKKPKKSKQPAISRADDVPESSKSADVTPAPEPEDEWAPMDKKSKKRSSKRDPMTSESSATYSTPSSEVSIASSGSKRSKKSRRSSTKDDYDIPEQEEPPDRPGDSFQIIDRDVGSIKSNGSHVGDADDAKSVKSITSVRSKKSSKHDDGESSFELVTPTNGTFEHAESSINENGGNQDSFLASAGTFGAGVGPAGAAVAIATEPSRPNATQDFAMEETRLQRERSVSYGSQVVDPEIVERAIKPAIDPQFGDLLPLPPSEPGSPSPLLDDDFPTLPESRPDTPPEERNTRPKTHTRNRSSIVETPKTPSRTAVPLQFRLGRGSVPSSPGFLGRSSPGMSPILSCEMGLETPPSTRRPRPMSWEGSREIKPLYLIEKTSSSTLGAEFQPDDLPELPPSGPPSRGSPGPELRTGDDDLDYPNVGLGFSHRLESLRDLRVDTQLPISPEHDLLGSQEVTPKAGMPPALLLEALPVVKDASNLPAPPESRGSSIAGDPVDSVAAEVSMEPAELVPTALPPQSLDESVTSLPALPESRSNSVVRPAVETAVSEPVQQADVVSDLPDIKESRSSSIPRASTETMVTESHTEPTETAAQKSPEQKPTEEVVPVSVFSRSLDEDVSVLPALPESRSSSIARPVVETEVPSPRQASEQDVSDLPALPESRSSSISRPLFETVAAEILPEPTVKEIVPDPVLSRSLQEDVSDLPPLPESRSSSI</sequence>
<feature type="compositionally biased region" description="Basic and acidic residues" evidence="1">
    <location>
        <begin position="876"/>
        <end position="885"/>
    </location>
</feature>
<feature type="compositionally biased region" description="Low complexity" evidence="1">
    <location>
        <begin position="1060"/>
        <end position="1069"/>
    </location>
</feature>
<dbReference type="Proteomes" id="UP001172102">
    <property type="component" value="Unassembled WGS sequence"/>
</dbReference>
<feature type="compositionally biased region" description="Polar residues" evidence="1">
    <location>
        <begin position="958"/>
        <end position="970"/>
    </location>
</feature>
<feature type="compositionally biased region" description="Basic and acidic residues" evidence="1">
    <location>
        <begin position="758"/>
        <end position="774"/>
    </location>
</feature>
<evidence type="ECO:0000313" key="2">
    <source>
        <dbReference type="EMBL" id="KAK0731709.1"/>
    </source>
</evidence>
<keyword evidence="3" id="KW-1185">Reference proteome</keyword>
<proteinExistence type="predicted"/>
<feature type="compositionally biased region" description="Basic and acidic residues" evidence="1">
    <location>
        <begin position="11"/>
        <end position="45"/>
    </location>
</feature>
<feature type="compositionally biased region" description="Polar residues" evidence="1">
    <location>
        <begin position="817"/>
        <end position="840"/>
    </location>
</feature>
<reference evidence="2" key="1">
    <citation type="submission" date="2023-06" db="EMBL/GenBank/DDBJ databases">
        <title>Genome-scale phylogeny and comparative genomics of the fungal order Sordariales.</title>
        <authorList>
            <consortium name="Lawrence Berkeley National Laboratory"/>
            <person name="Hensen N."/>
            <person name="Bonometti L."/>
            <person name="Westerberg I."/>
            <person name="Brannstrom I.O."/>
            <person name="Guillou S."/>
            <person name="Cros-Aarteil S."/>
            <person name="Calhoun S."/>
            <person name="Haridas S."/>
            <person name="Kuo A."/>
            <person name="Mondo S."/>
            <person name="Pangilinan J."/>
            <person name="Riley R."/>
            <person name="Labutti K."/>
            <person name="Andreopoulos B."/>
            <person name="Lipzen A."/>
            <person name="Chen C."/>
            <person name="Yanf M."/>
            <person name="Daum C."/>
            <person name="Ng V."/>
            <person name="Clum A."/>
            <person name="Steindorff A."/>
            <person name="Ohm R."/>
            <person name="Martin F."/>
            <person name="Silar P."/>
            <person name="Natvig D."/>
            <person name="Lalanne C."/>
            <person name="Gautier V."/>
            <person name="Ament-Velasquez S.L."/>
            <person name="Kruys A."/>
            <person name="Hutchinson M.I."/>
            <person name="Powell A.J."/>
            <person name="Barry K."/>
            <person name="Miller A.N."/>
            <person name="Grigoriev I.V."/>
            <person name="Debuchy R."/>
            <person name="Gladieux P."/>
            <person name="Thoren M.H."/>
            <person name="Johannesson H."/>
        </authorList>
    </citation>
    <scope>NUCLEOTIDE SEQUENCE</scope>
    <source>
        <strain evidence="2">SMH4607-1</strain>
    </source>
</reference>
<organism evidence="2 3">
    <name type="scientific">Lasiosphaeris hirsuta</name>
    <dbReference type="NCBI Taxonomy" id="260670"/>
    <lineage>
        <taxon>Eukaryota</taxon>
        <taxon>Fungi</taxon>
        <taxon>Dikarya</taxon>
        <taxon>Ascomycota</taxon>
        <taxon>Pezizomycotina</taxon>
        <taxon>Sordariomycetes</taxon>
        <taxon>Sordariomycetidae</taxon>
        <taxon>Sordariales</taxon>
        <taxon>Lasiosphaeriaceae</taxon>
        <taxon>Lasiosphaeris</taxon>
    </lineage>
</organism>
<feature type="non-terminal residue" evidence="2">
    <location>
        <position position="1374"/>
    </location>
</feature>
<feature type="region of interest" description="Disordered" evidence="1">
    <location>
        <begin position="1"/>
        <end position="165"/>
    </location>
</feature>
<protein>
    <submittedName>
        <fullName evidence="2">Uncharacterized protein</fullName>
    </submittedName>
</protein>
<feature type="compositionally biased region" description="Polar residues" evidence="1">
    <location>
        <begin position="346"/>
        <end position="361"/>
    </location>
</feature>
<feature type="compositionally biased region" description="Low complexity" evidence="1">
    <location>
        <begin position="308"/>
        <end position="317"/>
    </location>
</feature>
<feature type="region of interest" description="Disordered" evidence="1">
    <location>
        <begin position="1137"/>
        <end position="1374"/>
    </location>
</feature>
<feature type="compositionally biased region" description="Polar residues" evidence="1">
    <location>
        <begin position="1227"/>
        <end position="1254"/>
    </location>
</feature>
<feature type="compositionally biased region" description="Basic and acidic residues" evidence="1">
    <location>
        <begin position="68"/>
        <end position="119"/>
    </location>
</feature>
<feature type="compositionally biased region" description="Low complexity" evidence="1">
    <location>
        <begin position="714"/>
        <end position="735"/>
    </location>
</feature>
<gene>
    <name evidence="2" type="ORF">B0H67DRAFT_606340</name>
</gene>
<feature type="compositionally biased region" description="Basic and acidic residues" evidence="1">
    <location>
        <begin position="236"/>
        <end position="248"/>
    </location>
</feature>
<feature type="compositionally biased region" description="Basic and acidic residues" evidence="1">
    <location>
        <begin position="938"/>
        <end position="949"/>
    </location>
</feature>
<feature type="compositionally biased region" description="Pro residues" evidence="1">
    <location>
        <begin position="915"/>
        <end position="924"/>
    </location>
</feature>
<feature type="compositionally biased region" description="Basic and acidic residues" evidence="1">
    <location>
        <begin position="196"/>
        <end position="206"/>
    </location>
</feature>
<feature type="compositionally biased region" description="Basic residues" evidence="1">
    <location>
        <begin position="658"/>
        <end position="667"/>
    </location>
</feature>
<feature type="compositionally biased region" description="Low complexity" evidence="1">
    <location>
        <begin position="362"/>
        <end position="382"/>
    </location>
</feature>
<feature type="compositionally biased region" description="Pro residues" evidence="1">
    <location>
        <begin position="406"/>
        <end position="415"/>
    </location>
</feature>
<feature type="compositionally biased region" description="Low complexity" evidence="1">
    <location>
        <begin position="46"/>
        <end position="56"/>
    </location>
</feature>
<feature type="region of interest" description="Disordered" evidence="1">
    <location>
        <begin position="908"/>
        <end position="1083"/>
    </location>
</feature>
<name>A0AA40BCH9_9PEZI</name>
<feature type="region of interest" description="Disordered" evidence="1">
    <location>
        <begin position="308"/>
        <end position="848"/>
    </location>
</feature>
<dbReference type="EMBL" id="JAUKUA010000001">
    <property type="protein sequence ID" value="KAK0731709.1"/>
    <property type="molecule type" value="Genomic_DNA"/>
</dbReference>
<comment type="caution">
    <text evidence="2">The sequence shown here is derived from an EMBL/GenBank/DDBJ whole genome shotgun (WGS) entry which is preliminary data.</text>
</comment>
<feature type="compositionally biased region" description="Basic and acidic residues" evidence="1">
    <location>
        <begin position="544"/>
        <end position="586"/>
    </location>
</feature>
<feature type="region of interest" description="Disordered" evidence="1">
    <location>
        <begin position="862"/>
        <end position="889"/>
    </location>
</feature>
<evidence type="ECO:0000256" key="1">
    <source>
        <dbReference type="SAM" id="MobiDB-lite"/>
    </source>
</evidence>
<evidence type="ECO:0000313" key="3">
    <source>
        <dbReference type="Proteomes" id="UP001172102"/>
    </source>
</evidence>
<feature type="region of interest" description="Disordered" evidence="1">
    <location>
        <begin position="196"/>
        <end position="280"/>
    </location>
</feature>
<feature type="compositionally biased region" description="Basic residues" evidence="1">
    <location>
        <begin position="611"/>
        <end position="620"/>
    </location>
</feature>